<dbReference type="SUPFAM" id="SSF158499">
    <property type="entry name" value="DnaD domain-like"/>
    <property type="match status" value="1"/>
</dbReference>
<dbReference type="RefSeq" id="WP_071794284.1">
    <property type="nucleotide sequence ID" value="NZ_LZDD01000003.1"/>
</dbReference>
<dbReference type="AlphaFoldDB" id="A0A1L8MKI7"/>
<evidence type="ECO:0000313" key="3">
    <source>
        <dbReference type="EMBL" id="OJF71221.1"/>
    </source>
</evidence>
<keyword evidence="4" id="KW-1185">Reference proteome</keyword>
<dbReference type="Gene3D" id="1.10.10.630">
    <property type="entry name" value="DnaD domain-like"/>
    <property type="match status" value="1"/>
</dbReference>
<name>A0A1L8MKI7_9STRE</name>
<sequence length="119" mass="13972">MDEKKLFENFQQCFGRFMTPFEIEDIQKWIHEDNMPIEVINMALKEAVVNEKISWKYINQILIAWNKSGDNTVEKVQARLEAFELKKQQGAKKQTGSNIPSWSNPDYKDPDFLEFALGK</sequence>
<feature type="domain" description="DnaB/C C-terminal" evidence="2">
    <location>
        <begin position="7"/>
        <end position="79"/>
    </location>
</feature>
<dbReference type="InterPro" id="IPR034829">
    <property type="entry name" value="DnaD-like_sf"/>
</dbReference>
<gene>
    <name evidence="3" type="ORF">A9Q68_08455</name>
</gene>
<comment type="caution">
    <text evidence="3">The sequence shown here is derived from an EMBL/GenBank/DDBJ whole genome shotgun (WGS) entry which is preliminary data.</text>
</comment>
<dbReference type="STRING" id="1856638.A9Q68_08455"/>
<dbReference type="EMBL" id="LZDD01000003">
    <property type="protein sequence ID" value="OJF71221.1"/>
    <property type="molecule type" value="Genomic_DNA"/>
</dbReference>
<comment type="similarity">
    <text evidence="1">Belongs to the DnaB/DnaD family.</text>
</comment>
<dbReference type="OrthoDB" id="9770238at2"/>
<organism evidence="3 4">
    <name type="scientific">Streptococcus bovimastitidis</name>
    <dbReference type="NCBI Taxonomy" id="1856638"/>
    <lineage>
        <taxon>Bacteria</taxon>
        <taxon>Bacillati</taxon>
        <taxon>Bacillota</taxon>
        <taxon>Bacilli</taxon>
        <taxon>Lactobacillales</taxon>
        <taxon>Streptococcaceae</taxon>
        <taxon>Streptococcus</taxon>
    </lineage>
</organism>
<evidence type="ECO:0000256" key="1">
    <source>
        <dbReference type="ARBA" id="ARBA00093462"/>
    </source>
</evidence>
<dbReference type="PANTHER" id="PTHR37293:SF6">
    <property type="entry name" value="DNA REPLICATION PROTEIN DNAD"/>
    <property type="match status" value="1"/>
</dbReference>
<proteinExistence type="inferred from homology"/>
<dbReference type="Pfam" id="PF07261">
    <property type="entry name" value="DnaB_2"/>
    <property type="match status" value="1"/>
</dbReference>
<accession>A0A1L8MKI7</accession>
<evidence type="ECO:0000259" key="2">
    <source>
        <dbReference type="Pfam" id="PF07261"/>
    </source>
</evidence>
<reference evidence="4" key="1">
    <citation type="submission" date="2016-06" db="EMBL/GenBank/DDBJ databases">
        <authorList>
            <person name="de Vries S.P.W."/>
            <person name="Hadjirin N.F."/>
            <person name="Lay E.M."/>
            <person name="Zadoks R.N."/>
            <person name="Peacock S.J."/>
            <person name="Parkhill J."/>
            <person name="Grant A.J."/>
            <person name="Mcdougall S."/>
            <person name="Holmes M.A."/>
        </authorList>
    </citation>
    <scope>NUCLEOTIDE SEQUENCE [LARGE SCALE GENOMIC DNA]</scope>
    <source>
        <strain evidence="4">NZ1587</strain>
    </source>
</reference>
<dbReference type="PANTHER" id="PTHR37293">
    <property type="entry name" value="PHAGE REPLICATION PROTEIN-RELATED"/>
    <property type="match status" value="1"/>
</dbReference>
<evidence type="ECO:0000313" key="4">
    <source>
        <dbReference type="Proteomes" id="UP000182015"/>
    </source>
</evidence>
<dbReference type="InterPro" id="IPR053162">
    <property type="entry name" value="DnaD"/>
</dbReference>
<dbReference type="InterPro" id="IPR006343">
    <property type="entry name" value="DnaB/C_C"/>
</dbReference>
<protein>
    <submittedName>
        <fullName evidence="3">DNA replication protein</fullName>
    </submittedName>
</protein>
<dbReference type="NCBIfam" id="TIGR01446">
    <property type="entry name" value="DnaD_dom"/>
    <property type="match status" value="1"/>
</dbReference>
<dbReference type="Proteomes" id="UP000182015">
    <property type="component" value="Unassembled WGS sequence"/>
</dbReference>